<reference evidence="2 3" key="1">
    <citation type="submission" date="2018-01" db="EMBL/GenBank/DDBJ databases">
        <title>Novel co-symbiosis in the lucinid bivalve Phacoides pectinatus.</title>
        <authorList>
            <person name="Lim S.J."/>
            <person name="Davis B.G."/>
            <person name="Gill D.E."/>
            <person name="Engel A.S."/>
            <person name="Anderson L.C."/>
            <person name="Campbell B.J."/>
        </authorList>
    </citation>
    <scope>NUCLEOTIDE SEQUENCE [LARGE SCALE GENOMIC DNA]</scope>
    <source>
        <strain evidence="2">N3_P5</strain>
    </source>
</reference>
<accession>A0A6N4DL16</accession>
<proteinExistence type="predicted"/>
<name>A0A6N4DL16_9GAMM</name>
<dbReference type="Gene3D" id="3.90.960.10">
    <property type="entry name" value="YbaK/aminoacyl-tRNA synthetase-associated domain"/>
    <property type="match status" value="1"/>
</dbReference>
<dbReference type="InterPro" id="IPR036754">
    <property type="entry name" value="YbaK/aa-tRNA-synt-asso_dom_sf"/>
</dbReference>
<evidence type="ECO:0000259" key="1">
    <source>
        <dbReference type="Pfam" id="PF04073"/>
    </source>
</evidence>
<dbReference type="SUPFAM" id="SSF55826">
    <property type="entry name" value="YbaK/ProRS associated domain"/>
    <property type="match status" value="1"/>
</dbReference>
<comment type="caution">
    <text evidence="2">The sequence shown here is derived from an EMBL/GenBank/DDBJ whole genome shotgun (WGS) entry which is preliminary data.</text>
</comment>
<dbReference type="AlphaFoldDB" id="A0A6N4DL16"/>
<dbReference type="GO" id="GO:0002161">
    <property type="term" value="F:aminoacyl-tRNA deacylase activity"/>
    <property type="evidence" value="ECO:0007669"/>
    <property type="project" value="InterPro"/>
</dbReference>
<gene>
    <name evidence="2" type="ORF">C3L24_12585</name>
</gene>
<sequence length="118" mass="13026">MHGLCHRRRGAYWCIAPQEHQCICGKKAKQETCKKIRMARAKEAGEVTGFSPGGVCPFEVEGAELLIDRGLSEYELICPAAGNDASGVPVIFDRLRECTDARIVDVMESVNLTQDEQD</sequence>
<evidence type="ECO:0000313" key="3">
    <source>
        <dbReference type="Proteomes" id="UP000250928"/>
    </source>
</evidence>
<dbReference type="EMBL" id="PQCO01000300">
    <property type="protein sequence ID" value="PUD98561.1"/>
    <property type="molecule type" value="Genomic_DNA"/>
</dbReference>
<protein>
    <recommendedName>
        <fullName evidence="1">YbaK/aminoacyl-tRNA synthetase-associated domain-containing protein</fullName>
    </recommendedName>
</protein>
<dbReference type="Proteomes" id="UP000250928">
    <property type="component" value="Unassembled WGS sequence"/>
</dbReference>
<feature type="domain" description="YbaK/aminoacyl-tRNA synthetase-associated" evidence="1">
    <location>
        <begin position="9"/>
        <end position="93"/>
    </location>
</feature>
<evidence type="ECO:0000313" key="2">
    <source>
        <dbReference type="EMBL" id="PUD98561.1"/>
    </source>
</evidence>
<dbReference type="InterPro" id="IPR007214">
    <property type="entry name" value="YbaK/aa-tRNA-synth-assoc-dom"/>
</dbReference>
<dbReference type="Pfam" id="PF04073">
    <property type="entry name" value="tRNA_edit"/>
    <property type="match status" value="1"/>
</dbReference>
<organism evidence="2 3">
    <name type="scientific">Candidatus Sedimenticola endophacoides</name>
    <dbReference type="NCBI Taxonomy" id="2548426"/>
    <lineage>
        <taxon>Bacteria</taxon>
        <taxon>Pseudomonadati</taxon>
        <taxon>Pseudomonadota</taxon>
        <taxon>Gammaproteobacteria</taxon>
        <taxon>Chromatiales</taxon>
        <taxon>Sedimenticolaceae</taxon>
        <taxon>Sedimenticola</taxon>
    </lineage>
</organism>